<dbReference type="Proteomes" id="UP001500298">
    <property type="component" value="Unassembled WGS sequence"/>
</dbReference>
<dbReference type="InterPro" id="IPR026444">
    <property type="entry name" value="Secre_tail"/>
</dbReference>
<keyword evidence="4" id="KW-1185">Reference proteome</keyword>
<evidence type="ECO:0000256" key="1">
    <source>
        <dbReference type="SAM" id="SignalP"/>
    </source>
</evidence>
<evidence type="ECO:0000313" key="3">
    <source>
        <dbReference type="EMBL" id="GAA4824426.1"/>
    </source>
</evidence>
<reference evidence="4" key="1">
    <citation type="journal article" date="2019" name="Int. J. Syst. Evol. Microbiol.">
        <title>The Global Catalogue of Microorganisms (GCM) 10K type strain sequencing project: providing services to taxonomists for standard genome sequencing and annotation.</title>
        <authorList>
            <consortium name="The Broad Institute Genomics Platform"/>
            <consortium name="The Broad Institute Genome Sequencing Center for Infectious Disease"/>
            <person name="Wu L."/>
            <person name="Ma J."/>
        </authorList>
    </citation>
    <scope>NUCLEOTIDE SEQUENCE [LARGE SCALE GENOMIC DNA]</scope>
    <source>
        <strain evidence="4">JCM 18326</strain>
    </source>
</reference>
<feature type="signal peptide" evidence="1">
    <location>
        <begin position="1"/>
        <end position="19"/>
    </location>
</feature>
<dbReference type="NCBIfam" id="TIGR04183">
    <property type="entry name" value="Por_Secre_tail"/>
    <property type="match status" value="1"/>
</dbReference>
<organism evidence="3 4">
    <name type="scientific">Algivirga pacifica</name>
    <dbReference type="NCBI Taxonomy" id="1162670"/>
    <lineage>
        <taxon>Bacteria</taxon>
        <taxon>Pseudomonadati</taxon>
        <taxon>Bacteroidota</taxon>
        <taxon>Cytophagia</taxon>
        <taxon>Cytophagales</taxon>
        <taxon>Flammeovirgaceae</taxon>
        <taxon>Algivirga</taxon>
    </lineage>
</organism>
<dbReference type="RefSeq" id="WP_345369115.1">
    <property type="nucleotide sequence ID" value="NZ_BAABJX010000011.1"/>
</dbReference>
<protein>
    <recommendedName>
        <fullName evidence="2">Secretion system C-terminal sorting domain-containing protein</fullName>
    </recommendedName>
</protein>
<name>A0ABP9D418_9BACT</name>
<evidence type="ECO:0000313" key="4">
    <source>
        <dbReference type="Proteomes" id="UP001500298"/>
    </source>
</evidence>
<dbReference type="EMBL" id="BAABJX010000011">
    <property type="protein sequence ID" value="GAA4824426.1"/>
    <property type="molecule type" value="Genomic_DNA"/>
</dbReference>
<keyword evidence="1" id="KW-0732">Signal</keyword>
<proteinExistence type="predicted"/>
<evidence type="ECO:0000259" key="2">
    <source>
        <dbReference type="Pfam" id="PF18962"/>
    </source>
</evidence>
<dbReference type="Pfam" id="PF18962">
    <property type="entry name" value="Por_Secre_tail"/>
    <property type="match status" value="1"/>
</dbReference>
<comment type="caution">
    <text evidence="3">The sequence shown here is derived from an EMBL/GenBank/DDBJ whole genome shotgun (WGS) entry which is preliminary data.</text>
</comment>
<dbReference type="Gene3D" id="2.40.128.720">
    <property type="match status" value="2"/>
</dbReference>
<feature type="chain" id="PRO_5046498377" description="Secretion system C-terminal sorting domain-containing protein" evidence="1">
    <location>
        <begin position="20"/>
        <end position="641"/>
    </location>
</feature>
<gene>
    <name evidence="3" type="ORF">GCM10023331_06210</name>
</gene>
<accession>A0ABP9D418</accession>
<sequence length="641" mass="76849">MNKLFILLLCSLLFTAAHAQQEPLLNTYTDSLLSDHFQKTTFYRLQDVANARVAAGVEKDFLDSAYLERYSSYYDTLRVTDKYYCEYNEDNTRRRLRWVYSGISPEYTTSSQTFTYEETDSSSVTIQLDSMYSTVKQALLPKTKKITTTFKDGAIVKTEELEWRTDMEEWIVDRVREDHYDEKGNVIFYQINIWNSYLQEVIPFVRNTYEYDQQGRYTLSRREAYYPESDFWNVLQEEWQYDTSGNLLYKAVYDNYGQSGDGLTGISKEEWEYSDGQAVLHTIYEWSESSKDFVRKERQRNVLNSYGQVEEEYLELWSWNEWVNHRKKVHAYDMTQTNSGNRQYSWDEESQEWKIQLEEEIRYENDVRVTLRYAWDTSLHTKQLSEKLEYTYKEEYDLFTEATYDWDSQQEEWVGKEKETYTFYSGSFLIPVKAKRSLLTYEWDSIQKIWLPRSRLINYILQNKEGKIVSNYTFSWNQELLEWILIRSAEYEYNEKGLLYLRNVKSYWEHTGELSGMDKITISYSASSQYLLLQNSTWDKSSDTWNVVYQETFFYSKRIVAGIDMLQDKSLLVYPNPSHHTFAIQLEDQIERVEVFNMQGKKVQEYHDKQEQYDISNQPSGQYFIRVRGKRGSYSSRLLKL</sequence>
<feature type="domain" description="Secretion system C-terminal sorting" evidence="2">
    <location>
        <begin position="573"/>
        <end position="637"/>
    </location>
</feature>